<dbReference type="Proteomes" id="UP001341840">
    <property type="component" value="Unassembled WGS sequence"/>
</dbReference>
<accession>A0ABU6QMU7</accession>
<organism evidence="1 2">
    <name type="scientific">Stylosanthes scabra</name>
    <dbReference type="NCBI Taxonomy" id="79078"/>
    <lineage>
        <taxon>Eukaryota</taxon>
        <taxon>Viridiplantae</taxon>
        <taxon>Streptophyta</taxon>
        <taxon>Embryophyta</taxon>
        <taxon>Tracheophyta</taxon>
        <taxon>Spermatophyta</taxon>
        <taxon>Magnoliopsida</taxon>
        <taxon>eudicotyledons</taxon>
        <taxon>Gunneridae</taxon>
        <taxon>Pentapetalae</taxon>
        <taxon>rosids</taxon>
        <taxon>fabids</taxon>
        <taxon>Fabales</taxon>
        <taxon>Fabaceae</taxon>
        <taxon>Papilionoideae</taxon>
        <taxon>50 kb inversion clade</taxon>
        <taxon>dalbergioids sensu lato</taxon>
        <taxon>Dalbergieae</taxon>
        <taxon>Pterocarpus clade</taxon>
        <taxon>Stylosanthes</taxon>
    </lineage>
</organism>
<feature type="non-terminal residue" evidence="1">
    <location>
        <position position="104"/>
    </location>
</feature>
<gene>
    <name evidence="1" type="ORF">PIB30_062046</name>
</gene>
<sequence>MFRHEIDVRQAAFPWFGFNLEREAAKAGGDLGDSRSFGKLVVAMAGTPQPVSPRAYEKVSDPFVEEALRSDDFDGEPALIEGSSDNKSMARNFSRYLLRIRGSL</sequence>
<comment type="caution">
    <text evidence="1">The sequence shown here is derived from an EMBL/GenBank/DDBJ whole genome shotgun (WGS) entry which is preliminary data.</text>
</comment>
<evidence type="ECO:0000313" key="2">
    <source>
        <dbReference type="Proteomes" id="UP001341840"/>
    </source>
</evidence>
<dbReference type="EMBL" id="JASCZI010000571">
    <property type="protein sequence ID" value="MED6112474.1"/>
    <property type="molecule type" value="Genomic_DNA"/>
</dbReference>
<evidence type="ECO:0000313" key="1">
    <source>
        <dbReference type="EMBL" id="MED6112474.1"/>
    </source>
</evidence>
<proteinExistence type="predicted"/>
<reference evidence="1 2" key="1">
    <citation type="journal article" date="2023" name="Plants (Basel)">
        <title>Bridging the Gap: Combining Genomics and Transcriptomics Approaches to Understand Stylosanthes scabra, an Orphan Legume from the Brazilian Caatinga.</title>
        <authorList>
            <person name="Ferreira-Neto J.R.C."/>
            <person name="da Silva M.D."/>
            <person name="Binneck E."/>
            <person name="de Melo N.F."/>
            <person name="da Silva R.H."/>
            <person name="de Melo A.L.T.M."/>
            <person name="Pandolfi V."/>
            <person name="Bustamante F.O."/>
            <person name="Brasileiro-Vidal A.C."/>
            <person name="Benko-Iseppon A.M."/>
        </authorList>
    </citation>
    <scope>NUCLEOTIDE SEQUENCE [LARGE SCALE GENOMIC DNA]</scope>
    <source>
        <tissue evidence="1">Leaves</tissue>
    </source>
</reference>
<name>A0ABU6QMU7_9FABA</name>
<protein>
    <submittedName>
        <fullName evidence="1">Uncharacterized protein</fullName>
    </submittedName>
</protein>
<keyword evidence="2" id="KW-1185">Reference proteome</keyword>